<feature type="domain" description="Reverse transcriptase/retrotransposon-derived protein RNase H-like" evidence="2">
    <location>
        <begin position="64"/>
        <end position="96"/>
    </location>
</feature>
<evidence type="ECO:0000313" key="4">
    <source>
        <dbReference type="Proteomes" id="UP000295192"/>
    </source>
</evidence>
<evidence type="ECO:0000313" key="3">
    <source>
        <dbReference type="EMBL" id="TDG38618.1"/>
    </source>
</evidence>
<dbReference type="GO" id="GO:0071897">
    <property type="term" value="P:DNA biosynthetic process"/>
    <property type="evidence" value="ECO:0007669"/>
    <property type="project" value="UniProtKB-ARBA"/>
</dbReference>
<dbReference type="SUPFAM" id="SSF56672">
    <property type="entry name" value="DNA/RNA polymerases"/>
    <property type="match status" value="1"/>
</dbReference>
<dbReference type="Gene3D" id="3.30.70.270">
    <property type="match status" value="1"/>
</dbReference>
<keyword evidence="4" id="KW-1185">Reference proteome</keyword>
<dbReference type="EMBL" id="LSRL02002579">
    <property type="protein sequence ID" value="TDG38618.1"/>
    <property type="molecule type" value="Genomic_DNA"/>
</dbReference>
<comment type="caution">
    <text evidence="3">The sequence shown here is derived from an EMBL/GenBank/DDBJ whole genome shotgun (WGS) entry which is preliminary data.</text>
</comment>
<sequence>MPSPIWTTSSSSAERGTSTWTTYDSQFEDQHQHKVTEDGICTDPEKVAAIAELKPPTTGTKWEWTEERQRAFETVKAKLTESPVLACPDFSKSFHMPAGH</sequence>
<name>A0A484AQB0_DRONA</name>
<dbReference type="PANTHER" id="PTHR33064:SF37">
    <property type="entry name" value="RIBONUCLEASE H"/>
    <property type="match status" value="1"/>
</dbReference>
<organism evidence="3 4">
    <name type="scientific">Drosophila navojoa</name>
    <name type="common">Fruit fly</name>
    <dbReference type="NCBI Taxonomy" id="7232"/>
    <lineage>
        <taxon>Eukaryota</taxon>
        <taxon>Metazoa</taxon>
        <taxon>Ecdysozoa</taxon>
        <taxon>Arthropoda</taxon>
        <taxon>Hexapoda</taxon>
        <taxon>Insecta</taxon>
        <taxon>Pterygota</taxon>
        <taxon>Neoptera</taxon>
        <taxon>Endopterygota</taxon>
        <taxon>Diptera</taxon>
        <taxon>Brachycera</taxon>
        <taxon>Muscomorpha</taxon>
        <taxon>Ephydroidea</taxon>
        <taxon>Drosophilidae</taxon>
        <taxon>Drosophila</taxon>
    </lineage>
</organism>
<dbReference type="AlphaFoldDB" id="A0A484AQB0"/>
<dbReference type="InterPro" id="IPR041577">
    <property type="entry name" value="RT_RNaseH_2"/>
</dbReference>
<protein>
    <recommendedName>
        <fullName evidence="2">Reverse transcriptase/retrotransposon-derived protein RNase H-like domain-containing protein</fullName>
    </recommendedName>
</protein>
<dbReference type="PANTHER" id="PTHR33064">
    <property type="entry name" value="POL PROTEIN"/>
    <property type="match status" value="1"/>
</dbReference>
<dbReference type="InterPro" id="IPR051320">
    <property type="entry name" value="Viral_Replic_Matur_Polypro"/>
</dbReference>
<dbReference type="Proteomes" id="UP000295192">
    <property type="component" value="Unassembled WGS sequence"/>
</dbReference>
<evidence type="ECO:0000256" key="1">
    <source>
        <dbReference type="SAM" id="MobiDB-lite"/>
    </source>
</evidence>
<evidence type="ECO:0000259" key="2">
    <source>
        <dbReference type="Pfam" id="PF17919"/>
    </source>
</evidence>
<reference evidence="3 4" key="1">
    <citation type="journal article" date="2019" name="J. Hered.">
        <title>An Improved Genome Assembly for Drosophila navojoa, the Basal Species in the mojavensis Cluster.</title>
        <authorList>
            <person name="Vanderlinde T."/>
            <person name="Dupim E.G."/>
            <person name="Nazario-Yepiz N.O."/>
            <person name="Carvalho A.B."/>
        </authorList>
    </citation>
    <scope>NUCLEOTIDE SEQUENCE [LARGE SCALE GENOMIC DNA]</scope>
    <source>
        <strain evidence="3">Navoj_Jal97</strain>
        <tissue evidence="3">Whole organism</tissue>
    </source>
</reference>
<proteinExistence type="predicted"/>
<accession>A0A484AQB0</accession>
<dbReference type="InterPro" id="IPR043502">
    <property type="entry name" value="DNA/RNA_pol_sf"/>
</dbReference>
<gene>
    <name evidence="3" type="ORF">AWZ03_014961</name>
</gene>
<feature type="region of interest" description="Disordered" evidence="1">
    <location>
        <begin position="1"/>
        <end position="24"/>
    </location>
</feature>
<dbReference type="InterPro" id="IPR043128">
    <property type="entry name" value="Rev_trsase/Diguanyl_cyclase"/>
</dbReference>
<dbReference type="Pfam" id="PF17919">
    <property type="entry name" value="RT_RNaseH_2"/>
    <property type="match status" value="1"/>
</dbReference>